<feature type="binding site" evidence="8">
    <location>
        <position position="81"/>
    </location>
    <ligand>
        <name>substrate</name>
    </ligand>
</feature>
<evidence type="ECO:0000313" key="10">
    <source>
        <dbReference type="EMBL" id="APT84923.1"/>
    </source>
</evidence>
<feature type="binding site" evidence="8">
    <location>
        <position position="166"/>
    </location>
    <ligand>
        <name>substrate</name>
    </ligand>
</feature>
<accession>A0A1L7CGP5</accession>
<feature type="binding site" evidence="8">
    <location>
        <position position="202"/>
    </location>
    <ligand>
        <name>substrate</name>
    </ligand>
</feature>
<comment type="similarity">
    <text evidence="2 8">Belongs to the diaminopimelate epimerase family.</text>
</comment>
<feature type="active site" description="Proton donor" evidence="8">
    <location>
        <position position="90"/>
    </location>
</feature>
<dbReference type="KEGG" id="caqu:CAQU_07425"/>
<feature type="binding site" evidence="8">
    <location>
        <position position="14"/>
    </location>
    <ligand>
        <name>substrate</name>
    </ligand>
</feature>
<dbReference type="EC" id="5.1.1.7" evidence="3 8"/>
<dbReference type="SUPFAM" id="SSF54506">
    <property type="entry name" value="Diaminopimelate epimerase-like"/>
    <property type="match status" value="2"/>
</dbReference>
<evidence type="ECO:0000256" key="2">
    <source>
        <dbReference type="ARBA" id="ARBA00010219"/>
    </source>
</evidence>
<evidence type="ECO:0000256" key="1">
    <source>
        <dbReference type="ARBA" id="ARBA00005196"/>
    </source>
</evidence>
<sequence>MTAVPFAIGHGTENDFVILPDAAVHLDLTENTVRALCDRRAGIGGDGVLRVATAQALLDAHVIDSLPDGVSGADWFMDYRNADGSIAEMCGNGVRVFAHWVRSRGLVTTDTFVVGTRAGARPVTVSDCTAQHATVTVGMGNPHILGTTSCTVTNHTFSGLGVDMGNPHLACVEENLTPKTLADLPIEKEFTFDPEFFPEGVNIEVLTPLDTDANGNHSTHMRVHERGAGETRSCGTGTVAAATAALAHAGETTGTVTVHVPGGTVTVTIDNGTSTLTGPSVIVATGSVELETLNH</sequence>
<evidence type="ECO:0000256" key="3">
    <source>
        <dbReference type="ARBA" id="ARBA00013080"/>
    </source>
</evidence>
<dbReference type="HAMAP" id="MF_00197">
    <property type="entry name" value="DAP_epimerase"/>
    <property type="match status" value="1"/>
</dbReference>
<dbReference type="AlphaFoldDB" id="A0A1L7CGP5"/>
<dbReference type="UniPathway" id="UPA00034">
    <property type="reaction ID" value="UER00025"/>
</dbReference>
<gene>
    <name evidence="8" type="primary">dapF</name>
    <name evidence="10" type="ORF">CAQU_07425</name>
</gene>
<proteinExistence type="inferred from homology"/>
<evidence type="ECO:0000256" key="5">
    <source>
        <dbReference type="ARBA" id="ARBA00023154"/>
    </source>
</evidence>
<dbReference type="Gene3D" id="3.10.310.10">
    <property type="entry name" value="Diaminopimelate Epimerase, Chain A, domain 1"/>
    <property type="match status" value="2"/>
</dbReference>
<comment type="caution">
    <text evidence="8">Lacks conserved residue(s) required for the propagation of feature annotation.</text>
</comment>
<comment type="subcellular location">
    <subcellularLocation>
        <location evidence="8">Cytoplasm</location>
    </subcellularLocation>
</comment>
<dbReference type="NCBIfam" id="TIGR00652">
    <property type="entry name" value="DapF"/>
    <property type="match status" value="1"/>
</dbReference>
<name>A0A1L7CGP5_9CORY</name>
<feature type="binding site" evidence="8">
    <location>
        <begin position="225"/>
        <end position="226"/>
    </location>
    <ligand>
        <name>substrate</name>
    </ligand>
</feature>
<evidence type="ECO:0000256" key="6">
    <source>
        <dbReference type="ARBA" id="ARBA00023235"/>
    </source>
</evidence>
<dbReference type="GO" id="GO:0005829">
    <property type="term" value="C:cytosol"/>
    <property type="evidence" value="ECO:0007669"/>
    <property type="project" value="TreeGrafter"/>
</dbReference>
<dbReference type="GO" id="GO:0009089">
    <property type="term" value="P:lysine biosynthetic process via diaminopimelate"/>
    <property type="evidence" value="ECO:0007669"/>
    <property type="project" value="UniProtKB-UniRule"/>
</dbReference>
<evidence type="ECO:0000256" key="4">
    <source>
        <dbReference type="ARBA" id="ARBA00022605"/>
    </source>
</evidence>
<comment type="pathway">
    <text evidence="1 8">Amino-acid biosynthesis; L-lysine biosynthesis via DAP pathway; DL-2,6-diaminopimelate from LL-2,6-diaminopimelate: step 1/1.</text>
</comment>
<dbReference type="GO" id="GO:0008837">
    <property type="term" value="F:diaminopimelate epimerase activity"/>
    <property type="evidence" value="ECO:0007669"/>
    <property type="project" value="UniProtKB-UniRule"/>
</dbReference>
<keyword evidence="4 8" id="KW-0028">Amino-acid biosynthesis</keyword>
<feature type="binding site" evidence="8">
    <location>
        <begin position="91"/>
        <end position="92"/>
    </location>
    <ligand>
        <name>substrate</name>
    </ligand>
</feature>
<reference evidence="10 11" key="1">
    <citation type="submission" date="2014-08" db="EMBL/GenBank/DDBJ databases">
        <title>Complete genome sequence of Corynebacterium aquilae S-613T(T) (=DSM 44791(T)), isolated from the choana of a healthy golden eagle.</title>
        <authorList>
            <person name="Ruckert C."/>
            <person name="Albersmeier A."/>
            <person name="Winkler A."/>
            <person name="Kalinowski J."/>
        </authorList>
    </citation>
    <scope>NUCLEOTIDE SEQUENCE [LARGE SCALE GENOMIC DNA]</scope>
    <source>
        <strain evidence="10 11">S-613</strain>
    </source>
</reference>
<evidence type="ECO:0000256" key="7">
    <source>
        <dbReference type="ARBA" id="ARBA00051712"/>
    </source>
</evidence>
<comment type="catalytic activity">
    <reaction evidence="7 8">
        <text>(2S,6S)-2,6-diaminopimelate = meso-2,6-diaminopimelate</text>
        <dbReference type="Rhea" id="RHEA:15393"/>
        <dbReference type="ChEBI" id="CHEBI:57609"/>
        <dbReference type="ChEBI" id="CHEBI:57791"/>
        <dbReference type="EC" id="5.1.1.7"/>
    </reaction>
</comment>
<evidence type="ECO:0000256" key="9">
    <source>
        <dbReference type="PROSITE-ProRule" id="PRU10125"/>
    </source>
</evidence>
<feature type="site" description="Could be important to modulate the pK values of the two catalytic cysteine residues" evidence="8">
    <location>
        <position position="168"/>
    </location>
</feature>
<feature type="binding site" evidence="8">
    <location>
        <begin position="235"/>
        <end position="236"/>
    </location>
    <ligand>
        <name>substrate</name>
    </ligand>
</feature>
<evidence type="ECO:0000313" key="11">
    <source>
        <dbReference type="Proteomes" id="UP000185478"/>
    </source>
</evidence>
<keyword evidence="8" id="KW-0963">Cytoplasm</keyword>
<protein>
    <recommendedName>
        <fullName evidence="3 8">Diaminopimelate epimerase</fullName>
        <shortName evidence="8">DAP epimerase</shortName>
        <ecNumber evidence="3 8">5.1.1.7</ecNumber>
    </recommendedName>
    <alternativeName>
        <fullName evidence="8">PLP-independent amino acid racemase</fullName>
    </alternativeName>
</protein>
<dbReference type="Pfam" id="PF01678">
    <property type="entry name" value="DAP_epimerase"/>
    <property type="match status" value="2"/>
</dbReference>
<dbReference type="STRING" id="1431546.CAQU_07425"/>
<dbReference type="PANTHER" id="PTHR31689">
    <property type="entry name" value="DIAMINOPIMELATE EPIMERASE, CHLOROPLASTIC"/>
    <property type="match status" value="1"/>
</dbReference>
<dbReference type="OrthoDB" id="9805408at2"/>
<evidence type="ECO:0000256" key="8">
    <source>
        <dbReference type="HAMAP-Rule" id="MF_00197"/>
    </source>
</evidence>
<organism evidence="10 11">
    <name type="scientific">Corynebacterium aquilae DSM 44791</name>
    <dbReference type="NCBI Taxonomy" id="1431546"/>
    <lineage>
        <taxon>Bacteria</taxon>
        <taxon>Bacillati</taxon>
        <taxon>Actinomycetota</taxon>
        <taxon>Actinomycetes</taxon>
        <taxon>Mycobacteriales</taxon>
        <taxon>Corynebacteriaceae</taxon>
        <taxon>Corynebacterium</taxon>
    </lineage>
</organism>
<dbReference type="Proteomes" id="UP000185478">
    <property type="component" value="Chromosome"/>
</dbReference>
<feature type="active site" evidence="9">
    <location>
        <position position="90"/>
    </location>
</feature>
<dbReference type="InterPro" id="IPR018510">
    <property type="entry name" value="DAP_epimerase_AS"/>
</dbReference>
<feature type="site" description="Could be important to modulate the pK values of the two catalytic cysteine residues" evidence="8">
    <location>
        <position position="225"/>
    </location>
</feature>
<dbReference type="PANTHER" id="PTHR31689:SF0">
    <property type="entry name" value="DIAMINOPIMELATE EPIMERASE"/>
    <property type="match status" value="1"/>
</dbReference>
<feature type="active site" description="Proton acceptor" evidence="8">
    <location>
        <position position="234"/>
    </location>
</feature>
<dbReference type="EMBL" id="CP009245">
    <property type="protein sequence ID" value="APT84923.1"/>
    <property type="molecule type" value="Genomic_DNA"/>
</dbReference>
<comment type="function">
    <text evidence="8">Catalyzes the stereoinversion of LL-2,6-diaminopimelate (L,L-DAP) to meso-diaminopimelate (meso-DAP), a precursor of L-lysine and an essential component of the bacterial peptidoglycan.</text>
</comment>
<keyword evidence="11" id="KW-1185">Reference proteome</keyword>
<dbReference type="InterPro" id="IPR001653">
    <property type="entry name" value="DAP_epimerase_DapF"/>
</dbReference>
<comment type="subunit">
    <text evidence="8">Homodimer.</text>
</comment>
<dbReference type="RefSeq" id="WP_075726497.1">
    <property type="nucleotide sequence ID" value="NZ_CP009245.1"/>
</dbReference>
<dbReference type="PROSITE" id="PS01326">
    <property type="entry name" value="DAP_EPIMERASE"/>
    <property type="match status" value="1"/>
</dbReference>
<keyword evidence="6 8" id="KW-0413">Isomerase</keyword>
<keyword evidence="5 8" id="KW-0457">Lysine biosynthesis</keyword>